<reference evidence="2" key="1">
    <citation type="submission" date="2023-03" db="EMBL/GenBank/DDBJ databases">
        <title>Chromosome-scale reference genome and RAD-based genetic map of yellow starthistle (Centaurea solstitialis) reveal putative structural variation and QTLs associated with invader traits.</title>
        <authorList>
            <person name="Reatini B."/>
            <person name="Cang F.A."/>
            <person name="Jiang Q."/>
            <person name="Mckibben M.T.W."/>
            <person name="Barker M.S."/>
            <person name="Rieseberg L.H."/>
            <person name="Dlugosch K.M."/>
        </authorList>
    </citation>
    <scope>NUCLEOTIDE SEQUENCE</scope>
    <source>
        <strain evidence="2">CAN-66</strain>
        <tissue evidence="2">Leaf</tissue>
    </source>
</reference>
<feature type="region of interest" description="Disordered" evidence="1">
    <location>
        <begin position="79"/>
        <end position="111"/>
    </location>
</feature>
<feature type="compositionally biased region" description="Polar residues" evidence="1">
    <location>
        <begin position="88"/>
        <end position="101"/>
    </location>
</feature>
<dbReference type="AlphaFoldDB" id="A0AA38TIE2"/>
<evidence type="ECO:0000313" key="2">
    <source>
        <dbReference type="EMBL" id="KAJ9561509.1"/>
    </source>
</evidence>
<dbReference type="EMBL" id="JARYMX010000002">
    <property type="protein sequence ID" value="KAJ9561509.1"/>
    <property type="molecule type" value="Genomic_DNA"/>
</dbReference>
<sequence>MERKKTISELFLESGVVLSTIEPLILKISKLGTPGLLLSKTYLSDMLRIARLIDLLDKESKVIVESRDVEFFGDKFSEDAKNSDKTLDTNLPDTSQGNWKTLQRVEEPRRM</sequence>
<organism evidence="2 3">
    <name type="scientific">Centaurea solstitialis</name>
    <name type="common">yellow star-thistle</name>
    <dbReference type="NCBI Taxonomy" id="347529"/>
    <lineage>
        <taxon>Eukaryota</taxon>
        <taxon>Viridiplantae</taxon>
        <taxon>Streptophyta</taxon>
        <taxon>Embryophyta</taxon>
        <taxon>Tracheophyta</taxon>
        <taxon>Spermatophyta</taxon>
        <taxon>Magnoliopsida</taxon>
        <taxon>eudicotyledons</taxon>
        <taxon>Gunneridae</taxon>
        <taxon>Pentapetalae</taxon>
        <taxon>asterids</taxon>
        <taxon>campanulids</taxon>
        <taxon>Asterales</taxon>
        <taxon>Asteraceae</taxon>
        <taxon>Carduoideae</taxon>
        <taxon>Cardueae</taxon>
        <taxon>Centaureinae</taxon>
        <taxon>Centaurea</taxon>
    </lineage>
</organism>
<keyword evidence="3" id="KW-1185">Reference proteome</keyword>
<evidence type="ECO:0000313" key="3">
    <source>
        <dbReference type="Proteomes" id="UP001172457"/>
    </source>
</evidence>
<comment type="caution">
    <text evidence="2">The sequence shown here is derived from an EMBL/GenBank/DDBJ whole genome shotgun (WGS) entry which is preliminary data.</text>
</comment>
<gene>
    <name evidence="2" type="ORF">OSB04_006669</name>
</gene>
<evidence type="ECO:0000256" key="1">
    <source>
        <dbReference type="SAM" id="MobiDB-lite"/>
    </source>
</evidence>
<name>A0AA38TIE2_9ASTR</name>
<proteinExistence type="predicted"/>
<dbReference type="Proteomes" id="UP001172457">
    <property type="component" value="Chromosome 2"/>
</dbReference>
<accession>A0AA38TIE2</accession>
<protein>
    <submittedName>
        <fullName evidence="2">Uncharacterized protein</fullName>
    </submittedName>
</protein>